<dbReference type="OrthoDB" id="10377372at2759"/>
<proteinExistence type="predicted"/>
<sequence>MNNDTNGNDGAVRGRGGGCYNQSLFDIQSSGSPSGPLSFDEDLIASPHYLSETTSSAKSSCSDLSAINNLVSEGKRKSGLMNMTANDIGNYEIIWRDEKIRLLENERNLNLMRIEDFSKQVIHLKEEIKKLNNLNQLMSGDSVRVSQLIHEKSSIQEYAEQLRLQKNGIQDQLNMYKQGVVQGELDRRNNQLMNLEIKSSEMREELQHVKHELTKNHNENDRLKSELNTLKINFEHKRAECEELTIMQDELLRAIAEEKKTIFEFQKLQFNENLGKEKLKKENEKLELLVDQLRSENKKFQEEMLNQSQQFALKTEEQEKSFKKEISNLTSIVDRLESEFREKENYYQSQHLNSQELLNSLNSQLREQQDKYENTLSHKDNANEQEKQTLIEKSNRYKKELQKSVEMIRILKEANTNLESNFLKNSQIVNSLEQALNQLRNEKAELSENLEILKVKLPKILHLSSDFQ</sequence>
<dbReference type="OMA" id="KQEWIAD"/>
<evidence type="ECO:0000256" key="1">
    <source>
        <dbReference type="SAM" id="Coils"/>
    </source>
</evidence>
<dbReference type="VEuPathDB" id="AmoebaDB:NAEGRDRAFT_66719"/>
<gene>
    <name evidence="2" type="ORF">NAEGRDRAFT_66719</name>
</gene>
<dbReference type="KEGG" id="ngr:NAEGRDRAFT_66719"/>
<feature type="coiled-coil region" evidence="1">
    <location>
        <begin position="425"/>
        <end position="456"/>
    </location>
</feature>
<keyword evidence="3" id="KW-1185">Reference proteome</keyword>
<accession>D2VCW9</accession>
<dbReference type="InParanoid" id="D2VCW9"/>
<feature type="coiled-coil region" evidence="1">
    <location>
        <begin position="276"/>
        <end position="385"/>
    </location>
</feature>
<reference evidence="2 3" key="1">
    <citation type="journal article" date="2010" name="Cell">
        <title>The genome of Naegleria gruberi illuminates early eukaryotic versatility.</title>
        <authorList>
            <person name="Fritz-Laylin L.K."/>
            <person name="Prochnik S.E."/>
            <person name="Ginger M.L."/>
            <person name="Dacks J.B."/>
            <person name="Carpenter M.L."/>
            <person name="Field M.C."/>
            <person name="Kuo A."/>
            <person name="Paredez A."/>
            <person name="Chapman J."/>
            <person name="Pham J."/>
            <person name="Shu S."/>
            <person name="Neupane R."/>
            <person name="Cipriano M."/>
            <person name="Mancuso J."/>
            <person name="Tu H."/>
            <person name="Salamov A."/>
            <person name="Lindquist E."/>
            <person name="Shapiro H."/>
            <person name="Lucas S."/>
            <person name="Grigoriev I.V."/>
            <person name="Cande W.Z."/>
            <person name="Fulton C."/>
            <person name="Rokhsar D.S."/>
            <person name="Dawson S.C."/>
        </authorList>
    </citation>
    <scope>NUCLEOTIDE SEQUENCE [LARGE SCALE GENOMIC DNA]</scope>
    <source>
        <strain evidence="2 3">NEG-M</strain>
    </source>
</reference>
<feature type="coiled-coil region" evidence="1">
    <location>
        <begin position="185"/>
        <end position="240"/>
    </location>
</feature>
<dbReference type="EMBL" id="GG738863">
    <property type="protein sequence ID" value="EFC45495.1"/>
    <property type="molecule type" value="Genomic_DNA"/>
</dbReference>
<dbReference type="AlphaFoldDB" id="D2VCW9"/>
<dbReference type="RefSeq" id="XP_002678239.1">
    <property type="nucleotide sequence ID" value="XM_002678193.1"/>
</dbReference>
<dbReference type="GeneID" id="8850579"/>
<name>D2VCW9_NAEGR</name>
<dbReference type="Proteomes" id="UP000006671">
    <property type="component" value="Unassembled WGS sequence"/>
</dbReference>
<evidence type="ECO:0000313" key="3">
    <source>
        <dbReference type="Proteomes" id="UP000006671"/>
    </source>
</evidence>
<organism evidence="3">
    <name type="scientific">Naegleria gruberi</name>
    <name type="common">Amoeba</name>
    <dbReference type="NCBI Taxonomy" id="5762"/>
    <lineage>
        <taxon>Eukaryota</taxon>
        <taxon>Discoba</taxon>
        <taxon>Heterolobosea</taxon>
        <taxon>Tetramitia</taxon>
        <taxon>Eutetramitia</taxon>
        <taxon>Vahlkampfiidae</taxon>
        <taxon>Naegleria</taxon>
    </lineage>
</organism>
<protein>
    <submittedName>
        <fullName evidence="2">Predicted protein</fullName>
    </submittedName>
</protein>
<keyword evidence="1" id="KW-0175">Coiled coil</keyword>
<dbReference type="STRING" id="5762.D2VCW9"/>
<evidence type="ECO:0000313" key="2">
    <source>
        <dbReference type="EMBL" id="EFC45495.1"/>
    </source>
</evidence>